<accession>A0ABM8YMV7</accession>
<dbReference type="PANTHER" id="PTHR30204:SF97">
    <property type="entry name" value="MERR FAMILY REGULATORY PROTEIN"/>
    <property type="match status" value="1"/>
</dbReference>
<dbReference type="InterPro" id="IPR047057">
    <property type="entry name" value="MerR_fam"/>
</dbReference>
<dbReference type="EMBL" id="CAKJTJ010000009">
    <property type="protein sequence ID" value="CAG9621251.1"/>
    <property type="molecule type" value="Genomic_DNA"/>
</dbReference>
<protein>
    <recommendedName>
        <fullName evidence="2">HTH merR-type domain-containing protein</fullName>
    </recommendedName>
</protein>
<dbReference type="InterPro" id="IPR010499">
    <property type="entry name" value="AraC_E-bd"/>
</dbReference>
<dbReference type="Pfam" id="PF06445">
    <property type="entry name" value="GyrI-like"/>
    <property type="match status" value="1"/>
</dbReference>
<dbReference type="SUPFAM" id="SSF46955">
    <property type="entry name" value="Putative DNA-binding domain"/>
    <property type="match status" value="1"/>
</dbReference>
<dbReference type="Gene3D" id="1.10.1660.10">
    <property type="match status" value="1"/>
</dbReference>
<dbReference type="PROSITE" id="PS50937">
    <property type="entry name" value="HTH_MERR_2"/>
    <property type="match status" value="1"/>
</dbReference>
<evidence type="ECO:0000256" key="1">
    <source>
        <dbReference type="ARBA" id="ARBA00023125"/>
    </source>
</evidence>
<reference evidence="3 4" key="1">
    <citation type="submission" date="2021-10" db="EMBL/GenBank/DDBJ databases">
        <authorList>
            <person name="Criscuolo A."/>
        </authorList>
    </citation>
    <scope>NUCLEOTIDE SEQUENCE [LARGE SCALE GENOMIC DNA]</scope>
    <source>
        <strain evidence="4">CIP 111883</strain>
    </source>
</reference>
<organism evidence="3 4">
    <name type="scientific">Sutcliffiella rhizosphaerae</name>
    <dbReference type="NCBI Taxonomy" id="2880967"/>
    <lineage>
        <taxon>Bacteria</taxon>
        <taxon>Bacillati</taxon>
        <taxon>Bacillota</taxon>
        <taxon>Bacilli</taxon>
        <taxon>Bacillales</taxon>
        <taxon>Bacillaceae</taxon>
        <taxon>Sutcliffiella</taxon>
    </lineage>
</organism>
<evidence type="ECO:0000259" key="2">
    <source>
        <dbReference type="PROSITE" id="PS50937"/>
    </source>
</evidence>
<dbReference type="InterPro" id="IPR009061">
    <property type="entry name" value="DNA-bd_dom_put_sf"/>
</dbReference>
<dbReference type="Proteomes" id="UP000789833">
    <property type="component" value="Unassembled WGS sequence"/>
</dbReference>
<name>A0ABM8YMV7_9BACI</name>
<dbReference type="Pfam" id="PF13411">
    <property type="entry name" value="MerR_1"/>
    <property type="match status" value="1"/>
</dbReference>
<proteinExistence type="predicted"/>
<dbReference type="InterPro" id="IPR000551">
    <property type="entry name" value="MerR-type_HTH_dom"/>
</dbReference>
<dbReference type="CDD" id="cd01107">
    <property type="entry name" value="HTH_BmrR"/>
    <property type="match status" value="1"/>
</dbReference>
<feature type="domain" description="HTH merR-type" evidence="2">
    <location>
        <begin position="1"/>
        <end position="71"/>
    </location>
</feature>
<dbReference type="SMART" id="SM00422">
    <property type="entry name" value="HTH_MERR"/>
    <property type="match status" value="1"/>
</dbReference>
<dbReference type="RefSeq" id="WP_230501151.1">
    <property type="nucleotide sequence ID" value="NZ_CAKJTJ010000009.1"/>
</dbReference>
<dbReference type="SMART" id="SM00871">
    <property type="entry name" value="AraC_E_bind"/>
    <property type="match status" value="1"/>
</dbReference>
<keyword evidence="4" id="KW-1185">Reference proteome</keyword>
<dbReference type="InterPro" id="IPR029442">
    <property type="entry name" value="GyrI-like"/>
</dbReference>
<gene>
    <name evidence="3" type="ORF">BACCIP111883_02023</name>
</gene>
<dbReference type="InterPro" id="IPR011256">
    <property type="entry name" value="Reg_factor_effector_dom_sf"/>
</dbReference>
<dbReference type="SUPFAM" id="SSF55136">
    <property type="entry name" value="Probable bacterial effector-binding domain"/>
    <property type="match status" value="1"/>
</dbReference>
<sequence length="276" mass="31770">MYKIGEFSKLSGLSVHTLYHYENIGILRPVRKDDWTNYRYYSADQLIELNKVLALKDAGFSLEEIASFLIGAPVNNKLIRMLEEKAQALEAYIVEETSRLNRLRTNLFLIKNGGIPLMNEITLKQVEPMLVASIRKTQNPVEQTFDQFCEELWMKMHAHLDVVCAKCSIPCMSIYHSGLYVNMAESIDMEVVEPLYREVPASTEVAIHELPRVEKMASIVHKGPFSRIGETFASLEKWITENRYTISGPVREIYHKGEWITKDANEWVTEIQVPVE</sequence>
<keyword evidence="1" id="KW-0238">DNA-binding</keyword>
<dbReference type="Gene3D" id="3.20.80.10">
    <property type="entry name" value="Regulatory factor, effector binding domain"/>
    <property type="match status" value="1"/>
</dbReference>
<dbReference type="PANTHER" id="PTHR30204">
    <property type="entry name" value="REDOX-CYCLING DRUG-SENSING TRANSCRIPTIONAL ACTIVATOR SOXR"/>
    <property type="match status" value="1"/>
</dbReference>
<evidence type="ECO:0000313" key="4">
    <source>
        <dbReference type="Proteomes" id="UP000789833"/>
    </source>
</evidence>
<evidence type="ECO:0000313" key="3">
    <source>
        <dbReference type="EMBL" id="CAG9621251.1"/>
    </source>
</evidence>
<comment type="caution">
    <text evidence="3">The sequence shown here is derived from an EMBL/GenBank/DDBJ whole genome shotgun (WGS) entry which is preliminary data.</text>
</comment>